<evidence type="ECO:0000256" key="5">
    <source>
        <dbReference type="ARBA" id="ARBA00023062"/>
    </source>
</evidence>
<dbReference type="PANTHER" id="PTHR42862">
    <property type="entry name" value="DELTA-1-PYRROLINE-5-CARBOXYLATE DEHYDROGENASE 1, ISOFORM A-RELATED"/>
    <property type="match status" value="1"/>
</dbReference>
<evidence type="ECO:0000256" key="7">
    <source>
        <dbReference type="RuleBase" id="RU366016"/>
    </source>
</evidence>
<name>A0AAV5VAC4_9BILA</name>
<dbReference type="InterPro" id="IPR016161">
    <property type="entry name" value="Ald_DH/histidinol_DH"/>
</dbReference>
<dbReference type="FunFam" id="3.40.605.10:FF:000006">
    <property type="entry name" value="1-pyrroline-5-carboxylate dehydrogenase"/>
    <property type="match status" value="1"/>
</dbReference>
<proteinExistence type="inferred from homology"/>
<dbReference type="GO" id="GO:0010133">
    <property type="term" value="P:L-proline catabolic process to L-glutamate"/>
    <property type="evidence" value="ECO:0007669"/>
    <property type="project" value="UniProtKB-UniRule"/>
</dbReference>
<dbReference type="NCBIfam" id="TIGR01236">
    <property type="entry name" value="D1pyr5carbox1"/>
    <property type="match status" value="1"/>
</dbReference>
<dbReference type="EC" id="1.2.1.88" evidence="7"/>
<dbReference type="SUPFAM" id="SSF53720">
    <property type="entry name" value="ALDH-like"/>
    <property type="match status" value="1"/>
</dbReference>
<feature type="domain" description="Aldehyde dehydrogenase" evidence="9">
    <location>
        <begin position="80"/>
        <end position="546"/>
    </location>
</feature>
<dbReference type="InterPro" id="IPR015590">
    <property type="entry name" value="Aldehyde_DH_dom"/>
</dbReference>
<dbReference type="InterPro" id="IPR016163">
    <property type="entry name" value="Ald_DH_C"/>
</dbReference>
<evidence type="ECO:0000256" key="2">
    <source>
        <dbReference type="ARBA" id="ARBA00009986"/>
    </source>
</evidence>
<reference evidence="10" key="1">
    <citation type="submission" date="2023-10" db="EMBL/GenBank/DDBJ databases">
        <title>Genome assembly of Pristionchus species.</title>
        <authorList>
            <person name="Yoshida K."/>
            <person name="Sommer R.J."/>
        </authorList>
    </citation>
    <scope>NUCLEOTIDE SEQUENCE</scope>
    <source>
        <strain evidence="10">RS5133</strain>
    </source>
</reference>
<organism evidence="10 11">
    <name type="scientific">Pristionchus fissidentatus</name>
    <dbReference type="NCBI Taxonomy" id="1538716"/>
    <lineage>
        <taxon>Eukaryota</taxon>
        <taxon>Metazoa</taxon>
        <taxon>Ecdysozoa</taxon>
        <taxon>Nematoda</taxon>
        <taxon>Chromadorea</taxon>
        <taxon>Rhabditida</taxon>
        <taxon>Rhabditina</taxon>
        <taxon>Diplogasteromorpha</taxon>
        <taxon>Diplogasteroidea</taxon>
        <taxon>Neodiplogasteridae</taxon>
        <taxon>Pristionchus</taxon>
    </lineage>
</organism>
<gene>
    <name evidence="10" type="ORF">PFISCL1PPCAC_6500</name>
</gene>
<dbReference type="Proteomes" id="UP001432322">
    <property type="component" value="Unassembled WGS sequence"/>
</dbReference>
<dbReference type="FunFam" id="3.40.309.10:FF:000005">
    <property type="entry name" value="1-pyrroline-5-carboxylate dehydrogenase 1"/>
    <property type="match status" value="1"/>
</dbReference>
<dbReference type="Pfam" id="PF00171">
    <property type="entry name" value="Aldedh"/>
    <property type="match status" value="1"/>
</dbReference>
<evidence type="ECO:0000313" key="11">
    <source>
        <dbReference type="Proteomes" id="UP001432322"/>
    </source>
</evidence>
<comment type="similarity">
    <text evidence="2 7">Belongs to the aldehyde dehydrogenase family.</text>
</comment>
<dbReference type="InterPro" id="IPR050485">
    <property type="entry name" value="Proline_metab_enzyme"/>
</dbReference>
<keyword evidence="5 7" id="KW-0642">Proline metabolism</keyword>
<dbReference type="Gene3D" id="3.40.309.10">
    <property type="entry name" value="Aldehyde Dehydrogenase, Chain A, domain 2"/>
    <property type="match status" value="1"/>
</dbReference>
<dbReference type="EMBL" id="BTSY01000002">
    <property type="protein sequence ID" value="GMT15203.1"/>
    <property type="molecule type" value="Genomic_DNA"/>
</dbReference>
<comment type="caution">
    <text evidence="10">The sequence shown here is derived from an EMBL/GenBank/DDBJ whole genome shotgun (WGS) entry which is preliminary data.</text>
</comment>
<dbReference type="GO" id="GO:0003842">
    <property type="term" value="F:L-glutamate gamma-semialdehyde dehydrogenase activity"/>
    <property type="evidence" value="ECO:0007669"/>
    <property type="project" value="UniProtKB-UniRule"/>
</dbReference>
<protein>
    <recommendedName>
        <fullName evidence="7 8">Multifunctional fusion protein</fullName>
    </recommendedName>
    <domain>
        <recommendedName>
            <fullName evidence="8">Delta-1-pyrroline-5-carboxylate dehydrogenase</fullName>
            <shortName evidence="8">P5C dehydrogenase</shortName>
        </recommendedName>
        <alternativeName>
            <fullName evidence="7">L-glutamate gamma-semialdehyde dehydrogenase</fullName>
        </alternativeName>
    </domain>
    <domain>
        <recommendedName>
            <fullName evidence="7">L-glutamate gamma-semialdehyde dehydrogenase</fullName>
            <ecNumber evidence="7">1.2.1.88</ecNumber>
        </recommendedName>
    </domain>
</protein>
<keyword evidence="4 7" id="KW-0520">NAD</keyword>
<dbReference type="PANTHER" id="PTHR42862:SF1">
    <property type="entry name" value="DELTA-1-PYRROLINE-5-CARBOXYLATE DEHYDROGENASE 2, ISOFORM A-RELATED"/>
    <property type="match status" value="1"/>
</dbReference>
<evidence type="ECO:0000256" key="8">
    <source>
        <dbReference type="RuleBase" id="RU366030"/>
    </source>
</evidence>
<keyword evidence="11" id="KW-1185">Reference proteome</keyword>
<dbReference type="InterPro" id="IPR005931">
    <property type="entry name" value="P5CDH/ALDH4A1"/>
</dbReference>
<sequence length="562" mass="61434">MLSARAVSASRNGLRSFSGSGLTSEQFMRKLQNEPILEYKKGSAERVALDAELKRMAATTHEVPLRIGDKKIKNKLERKQVMPSDHQHVLAEYTYATKEQINEAIEVALIARQKWERVPLKKRADILLHAADLCGGKYRMQLNASTMLGQGKNIVQAEIDAACELIDFFRFNAKFALDLQHYEPLSTAVSTNKMMLRGMEGFVAAIAPFNFTAIGGNLASAPALMGNVSLWKPSNTAVLSNYIIYEILEEAGIPSGVLSFLPSDGPVFGDAITASPHLAAVNFTGSVATFKTIWRNVASNLDKYVTFPKLIGECGGKNFHFVHPSAHLDSVATGTVRSAWEYSGQKCSACSRMYVPKSIWPALKQKIAAIHKEVKLGDVRDGSIFLSAVIDDISFKRCKAAFEHAKSGKDGAEIVLGGGCDDSKGYFIQPTLITVTDPQSKLMTEEIFGPIITVYLYEDAKVDEVLHSVKDATPFGLTGAVFSQDMQFIEKAREVLRDAVGNLYLNDKSTGSIVGQQPFGGARMSGTNDKAGGPHYGIKWLSCQTVKETKGPLVGWRYPSMD</sequence>
<dbReference type="AlphaFoldDB" id="A0AAV5VAC4"/>
<dbReference type="InterPro" id="IPR016162">
    <property type="entry name" value="Ald_DH_N"/>
</dbReference>
<evidence type="ECO:0000256" key="3">
    <source>
        <dbReference type="ARBA" id="ARBA00023002"/>
    </source>
</evidence>
<dbReference type="GO" id="GO:0005759">
    <property type="term" value="C:mitochondrial matrix"/>
    <property type="evidence" value="ECO:0007669"/>
    <property type="project" value="TreeGrafter"/>
</dbReference>
<evidence type="ECO:0000256" key="1">
    <source>
        <dbReference type="ARBA" id="ARBA00004786"/>
    </source>
</evidence>
<dbReference type="Gene3D" id="3.40.605.10">
    <property type="entry name" value="Aldehyde Dehydrogenase, Chain A, domain 1"/>
    <property type="match status" value="1"/>
</dbReference>
<accession>A0AAV5VAC4</accession>
<evidence type="ECO:0000256" key="4">
    <source>
        <dbReference type="ARBA" id="ARBA00023027"/>
    </source>
</evidence>
<comment type="pathway">
    <text evidence="1 7">Amino-acid degradation; L-proline degradation into L-glutamate; L-glutamate from L-proline: step 2/2.</text>
</comment>
<keyword evidence="3 7" id="KW-0560">Oxidoreductase</keyword>
<comment type="catalytic activity">
    <reaction evidence="6 7">
        <text>L-glutamate 5-semialdehyde + NAD(+) + H2O = L-glutamate + NADH + 2 H(+)</text>
        <dbReference type="Rhea" id="RHEA:30235"/>
        <dbReference type="ChEBI" id="CHEBI:15377"/>
        <dbReference type="ChEBI" id="CHEBI:15378"/>
        <dbReference type="ChEBI" id="CHEBI:29985"/>
        <dbReference type="ChEBI" id="CHEBI:57540"/>
        <dbReference type="ChEBI" id="CHEBI:57945"/>
        <dbReference type="ChEBI" id="CHEBI:58066"/>
        <dbReference type="EC" id="1.2.1.88"/>
    </reaction>
</comment>
<evidence type="ECO:0000256" key="6">
    <source>
        <dbReference type="ARBA" id="ARBA00048142"/>
    </source>
</evidence>
<evidence type="ECO:0000259" key="9">
    <source>
        <dbReference type="Pfam" id="PF00171"/>
    </source>
</evidence>
<evidence type="ECO:0000313" key="10">
    <source>
        <dbReference type="EMBL" id="GMT15203.1"/>
    </source>
</evidence>
<dbReference type="CDD" id="cd07123">
    <property type="entry name" value="ALDH_F4-17_P5CDH"/>
    <property type="match status" value="1"/>
</dbReference>